<organism evidence="1 2">
    <name type="scientific">Elaeophora elaphi</name>
    <dbReference type="NCBI Taxonomy" id="1147741"/>
    <lineage>
        <taxon>Eukaryota</taxon>
        <taxon>Metazoa</taxon>
        <taxon>Ecdysozoa</taxon>
        <taxon>Nematoda</taxon>
        <taxon>Chromadorea</taxon>
        <taxon>Rhabditida</taxon>
        <taxon>Spirurina</taxon>
        <taxon>Spiruromorpha</taxon>
        <taxon>Filarioidea</taxon>
        <taxon>Onchocercidae</taxon>
        <taxon>Elaeophora</taxon>
    </lineage>
</organism>
<proteinExistence type="predicted"/>
<dbReference type="WBParaSite" id="EEL_0000167401-mRNA-1">
    <property type="protein sequence ID" value="EEL_0000167401-mRNA-1"/>
    <property type="gene ID" value="EEL_0000167401"/>
</dbReference>
<keyword evidence="1" id="KW-1185">Reference proteome</keyword>
<protein>
    <submittedName>
        <fullName evidence="2">Ovule protein</fullName>
    </submittedName>
</protein>
<sequence>MDEIPTMEHLSYGKDELQAIGDMIPEDNFEIIPNLTTTAMDPFNQQDCSIESQMESMRLSANYPMKLERRTSLDECIENTTEAFAEDSILQLQQKHCDQNSFSGKESFPEIHLPAQESLLPDQRIEEMHDVGEKIQDNIDHELPGNEMSNDAYFNSSIKETSDGFELINYNNDATAVRMDESNLKISNSPIKTSRPKIEETEMPTKGVVSNLKTLFESNAVHNNNDTCKGASYKLG</sequence>
<name>A0A0R3RJL5_9BILA</name>
<accession>A0A0R3RJL5</accession>
<evidence type="ECO:0000313" key="2">
    <source>
        <dbReference type="WBParaSite" id="EEL_0000167401-mRNA-1"/>
    </source>
</evidence>
<dbReference type="AlphaFoldDB" id="A0A0R3RJL5"/>
<dbReference type="Proteomes" id="UP000050640">
    <property type="component" value="Unplaced"/>
</dbReference>
<reference evidence="2" key="1">
    <citation type="submission" date="2017-02" db="UniProtKB">
        <authorList>
            <consortium name="WormBaseParasite"/>
        </authorList>
    </citation>
    <scope>IDENTIFICATION</scope>
</reference>
<evidence type="ECO:0000313" key="1">
    <source>
        <dbReference type="Proteomes" id="UP000050640"/>
    </source>
</evidence>